<feature type="binding site" evidence="8">
    <location>
        <position position="117"/>
    </location>
    <ligand>
        <name>Fe cation</name>
        <dbReference type="ChEBI" id="CHEBI:24875"/>
        <label>2</label>
    </ligand>
</feature>
<keyword evidence="3 8" id="KW-0479">Metal-binding</keyword>
<dbReference type="GO" id="GO:2000377">
    <property type="term" value="P:regulation of reactive oxygen species metabolic process"/>
    <property type="evidence" value="ECO:0007669"/>
    <property type="project" value="TreeGrafter"/>
</dbReference>
<keyword evidence="8" id="KW-0999">Mitochondrion inner membrane</keyword>
<accession>A0A8J5BXK6</accession>
<keyword evidence="10" id="KW-1185">Reference proteome</keyword>
<sequence length="192" mass="21163">MYRAVVVKGLRPYSTKASVARQAVDRIIRVDHAGELGADRIYAGQMAVLGRTSVGPVIQHMWDEEKEHLAKFEELVPKYRVRPTVLLPIWNVAGYALGAGTALLGKEAAMACTVAVESVITDHYNSQLRELISLGEEDNKELIDVIQKFRDQEMEHHDTGLAHDAEQAPAYAALSGVIKTGCKAAVWLSERI</sequence>
<evidence type="ECO:0000256" key="5">
    <source>
        <dbReference type="ARBA" id="ARBA00023004"/>
    </source>
</evidence>
<dbReference type="CDD" id="cd01042">
    <property type="entry name" value="DMQH"/>
    <property type="match status" value="1"/>
</dbReference>
<keyword evidence="8" id="KW-0496">Mitochondrion</keyword>
<evidence type="ECO:0000256" key="8">
    <source>
        <dbReference type="HAMAP-Rule" id="MF_03194"/>
    </source>
</evidence>
<evidence type="ECO:0000313" key="10">
    <source>
        <dbReference type="Proteomes" id="UP000770661"/>
    </source>
</evidence>
<dbReference type="GO" id="GO:0016709">
    <property type="term" value="F:oxidoreductase activity, acting on paired donors, with incorporation or reduction of molecular oxygen, NAD(P)H as one donor, and incorporation of one atom of oxygen"/>
    <property type="evidence" value="ECO:0007669"/>
    <property type="project" value="UniProtKB-UniRule"/>
</dbReference>
<feature type="binding site" evidence="8">
    <location>
        <position position="153"/>
    </location>
    <ligand>
        <name>Fe cation</name>
        <dbReference type="ChEBI" id="CHEBI:24875"/>
        <label>1</label>
    </ligand>
</feature>
<dbReference type="GO" id="GO:0006744">
    <property type="term" value="P:ubiquinone biosynthetic process"/>
    <property type="evidence" value="ECO:0007669"/>
    <property type="project" value="UniProtKB-UniRule"/>
</dbReference>
<reference evidence="9" key="1">
    <citation type="submission" date="2020-07" db="EMBL/GenBank/DDBJ databases">
        <title>The High-quality genome of the commercially important snow crab, Chionoecetes opilio.</title>
        <authorList>
            <person name="Jeong J.-H."/>
            <person name="Ryu S."/>
        </authorList>
    </citation>
    <scope>NUCLEOTIDE SEQUENCE</scope>
    <source>
        <strain evidence="9">MADBK_172401_WGS</strain>
        <tissue evidence="9">Digestive gland</tissue>
    </source>
</reference>
<dbReference type="GO" id="GO:0005634">
    <property type="term" value="C:nucleus"/>
    <property type="evidence" value="ECO:0007669"/>
    <property type="project" value="TreeGrafter"/>
</dbReference>
<dbReference type="HAMAP" id="MF_01658">
    <property type="entry name" value="COQ7"/>
    <property type="match status" value="1"/>
</dbReference>
<feature type="binding site" evidence="8">
    <location>
        <position position="156"/>
    </location>
    <ligand>
        <name>Fe cation</name>
        <dbReference type="ChEBI" id="CHEBI:24875"/>
        <label>2</label>
    </ligand>
</feature>
<feature type="binding site" evidence="8">
    <location>
        <position position="35"/>
    </location>
    <ligand>
        <name>Fe cation</name>
        <dbReference type="ChEBI" id="CHEBI:24875"/>
        <label>1</label>
    </ligand>
</feature>
<gene>
    <name evidence="9" type="primary">Coq7</name>
    <name evidence="9" type="ORF">GWK47_019017</name>
</gene>
<evidence type="ECO:0000256" key="4">
    <source>
        <dbReference type="ARBA" id="ARBA00023002"/>
    </source>
</evidence>
<comment type="cofactor">
    <cofactor evidence="8">
        <name>Fe cation</name>
        <dbReference type="ChEBI" id="CHEBI:24875"/>
    </cofactor>
    <text evidence="8">Binds 2 iron ions per subunit.</text>
</comment>
<comment type="similarity">
    <text evidence="8">Belongs to the COQ7 family.</text>
</comment>
<dbReference type="GO" id="GO:0008682">
    <property type="term" value="F:3-demethoxyubiquinol 3-hydroxylase activity"/>
    <property type="evidence" value="ECO:0007669"/>
    <property type="project" value="UniProtKB-EC"/>
</dbReference>
<dbReference type="GO" id="GO:0046872">
    <property type="term" value="F:metal ion binding"/>
    <property type="evidence" value="ECO:0007669"/>
    <property type="project" value="UniProtKB-KW"/>
</dbReference>
<comment type="caution">
    <text evidence="9">The sequence shown here is derived from an EMBL/GenBank/DDBJ whole genome shotgun (WGS) entry which is preliminary data.</text>
</comment>
<feature type="binding site" evidence="8">
    <location>
        <position position="65"/>
    </location>
    <ligand>
        <name>Fe cation</name>
        <dbReference type="ChEBI" id="CHEBI:24875"/>
        <label>2</label>
    </ligand>
</feature>
<keyword evidence="7 8" id="KW-0472">Membrane</keyword>
<dbReference type="GO" id="GO:0031314">
    <property type="term" value="C:extrinsic component of mitochondrial inner membrane"/>
    <property type="evidence" value="ECO:0007669"/>
    <property type="project" value="UniProtKB-UniRule"/>
</dbReference>
<dbReference type="Proteomes" id="UP000770661">
    <property type="component" value="Unassembled WGS sequence"/>
</dbReference>
<comment type="subcellular location">
    <subcellularLocation>
        <location evidence="8">Mitochondrion inner membrane</location>
        <topology evidence="8">Peripheral membrane protein</topology>
        <orientation evidence="8">Matrix side</orientation>
    </subcellularLocation>
</comment>
<dbReference type="OrthoDB" id="275371at2759"/>
<comment type="function">
    <text evidence="8">Catalyzes the hydroxylation of 2-polyprenyl-3-methyl-6-methoxy-1,4-benzoquinol (DMQH2) during ubiquinone biosynthesis. Has also a structural role in the COQ enzyme complex, stabilizing other COQ polypeptides. Involved in lifespan determination in a ubiquinone-independent manner.</text>
</comment>
<dbReference type="AlphaFoldDB" id="A0A8J5BXK6"/>
<keyword evidence="5 8" id="KW-0408">Iron</keyword>
<dbReference type="InterPro" id="IPR011566">
    <property type="entry name" value="Ubq_synth_Coq7"/>
</dbReference>
<dbReference type="GO" id="GO:0008340">
    <property type="term" value="P:determination of adult lifespan"/>
    <property type="evidence" value="ECO:0007669"/>
    <property type="project" value="TreeGrafter"/>
</dbReference>
<dbReference type="EC" id="1.14.99.60" evidence="8"/>
<feature type="binding site" evidence="8">
    <location>
        <position position="68"/>
    </location>
    <ligand>
        <name>Fe cation</name>
        <dbReference type="ChEBI" id="CHEBI:24875"/>
        <label>1</label>
    </ligand>
</feature>
<keyword evidence="2 8" id="KW-0831">Ubiquinone biosynthesis</keyword>
<dbReference type="PANTHER" id="PTHR11237:SF4">
    <property type="entry name" value="5-DEMETHOXYUBIQUINONE HYDROXYLASE, MITOCHONDRIAL"/>
    <property type="match status" value="1"/>
</dbReference>
<proteinExistence type="inferred from homology"/>
<dbReference type="GO" id="GO:0010468">
    <property type="term" value="P:regulation of gene expression"/>
    <property type="evidence" value="ECO:0007669"/>
    <property type="project" value="TreeGrafter"/>
</dbReference>
<organism evidence="9 10">
    <name type="scientific">Chionoecetes opilio</name>
    <name type="common">Atlantic snow crab</name>
    <name type="synonym">Cancer opilio</name>
    <dbReference type="NCBI Taxonomy" id="41210"/>
    <lineage>
        <taxon>Eukaryota</taxon>
        <taxon>Metazoa</taxon>
        <taxon>Ecdysozoa</taxon>
        <taxon>Arthropoda</taxon>
        <taxon>Crustacea</taxon>
        <taxon>Multicrustacea</taxon>
        <taxon>Malacostraca</taxon>
        <taxon>Eumalacostraca</taxon>
        <taxon>Eucarida</taxon>
        <taxon>Decapoda</taxon>
        <taxon>Pleocyemata</taxon>
        <taxon>Brachyura</taxon>
        <taxon>Eubrachyura</taxon>
        <taxon>Majoidea</taxon>
        <taxon>Majidae</taxon>
        <taxon>Chionoecetes</taxon>
    </lineage>
</organism>
<evidence type="ECO:0000256" key="6">
    <source>
        <dbReference type="ARBA" id="ARBA00023033"/>
    </source>
</evidence>
<keyword evidence="4 8" id="KW-0560">Oxidoreductase</keyword>
<evidence type="ECO:0000313" key="9">
    <source>
        <dbReference type="EMBL" id="KAG0712188.1"/>
    </source>
</evidence>
<evidence type="ECO:0000256" key="1">
    <source>
        <dbReference type="ARBA" id="ARBA00004749"/>
    </source>
</evidence>
<dbReference type="InterPro" id="IPR009078">
    <property type="entry name" value="Ferritin-like_SF"/>
</dbReference>
<dbReference type="EMBL" id="JACEEZ010022664">
    <property type="protein sequence ID" value="KAG0712188.1"/>
    <property type="molecule type" value="Genomic_DNA"/>
</dbReference>
<evidence type="ECO:0000256" key="2">
    <source>
        <dbReference type="ARBA" id="ARBA00022688"/>
    </source>
</evidence>
<comment type="pathway">
    <text evidence="1 8">Cofactor biosynthesis; ubiquinone biosynthesis.</text>
</comment>
<comment type="catalytic activity">
    <reaction evidence="8">
        <text>a 5-methoxy-2-methyl-3-(all-trans-polyprenyl)benzene-1,4-diol + AH2 + O2 = a 3-demethylubiquinol + A + H2O</text>
        <dbReference type="Rhea" id="RHEA:50908"/>
        <dbReference type="Rhea" id="RHEA-COMP:10859"/>
        <dbReference type="Rhea" id="RHEA-COMP:10914"/>
        <dbReference type="ChEBI" id="CHEBI:13193"/>
        <dbReference type="ChEBI" id="CHEBI:15377"/>
        <dbReference type="ChEBI" id="CHEBI:15379"/>
        <dbReference type="ChEBI" id="CHEBI:17499"/>
        <dbReference type="ChEBI" id="CHEBI:84167"/>
        <dbReference type="ChEBI" id="CHEBI:84422"/>
        <dbReference type="EC" id="1.14.99.60"/>
    </reaction>
</comment>
<feature type="binding site" evidence="8">
    <location>
        <position position="65"/>
    </location>
    <ligand>
        <name>Fe cation</name>
        <dbReference type="ChEBI" id="CHEBI:24875"/>
        <label>1</label>
    </ligand>
</feature>
<evidence type="ECO:0000256" key="7">
    <source>
        <dbReference type="ARBA" id="ARBA00023136"/>
    </source>
</evidence>
<dbReference type="Pfam" id="PF03232">
    <property type="entry name" value="COQ7"/>
    <property type="match status" value="1"/>
</dbReference>
<keyword evidence="6 8" id="KW-0503">Monooxygenase</keyword>
<name>A0A8J5BXK6_CHIOP</name>
<dbReference type="PANTHER" id="PTHR11237">
    <property type="entry name" value="COENZYME Q10 BIOSYNTHESIS PROTEIN 7"/>
    <property type="match status" value="1"/>
</dbReference>
<comment type="subunit">
    <text evidence="8">Component of a multi-subunit COQ enzyme complex.</text>
</comment>
<protein>
    <recommendedName>
        <fullName evidence="8">5-demethoxyubiquinone hydroxylase, mitochondrial</fullName>
        <shortName evidence="8">DMQ hydroxylase</shortName>
        <ecNumber evidence="8">1.14.99.60</ecNumber>
    </recommendedName>
    <alternativeName>
        <fullName evidence="8">Ubiquinone biosynthesis monooxygenase COQ7</fullName>
    </alternativeName>
</protein>
<dbReference type="UniPathway" id="UPA00232"/>
<feature type="binding site" evidence="8">
    <location>
        <position position="153"/>
    </location>
    <ligand>
        <name>Fe cation</name>
        <dbReference type="ChEBI" id="CHEBI:24875"/>
        <label>2</label>
    </ligand>
</feature>
<dbReference type="SUPFAM" id="SSF47240">
    <property type="entry name" value="Ferritin-like"/>
    <property type="match status" value="1"/>
</dbReference>
<evidence type="ECO:0000256" key="3">
    <source>
        <dbReference type="ARBA" id="ARBA00022723"/>
    </source>
</evidence>